<dbReference type="NCBIfam" id="NF007031">
    <property type="entry name" value="PRK09496.1-2"/>
    <property type="match status" value="1"/>
</dbReference>
<dbReference type="NCBIfam" id="NF007032">
    <property type="entry name" value="PRK09496.1-4"/>
    <property type="match status" value="1"/>
</dbReference>
<evidence type="ECO:0000313" key="10">
    <source>
        <dbReference type="Proteomes" id="UP000629025"/>
    </source>
</evidence>
<evidence type="ECO:0000256" key="3">
    <source>
        <dbReference type="ARBA" id="ARBA00022538"/>
    </source>
</evidence>
<evidence type="ECO:0000256" key="4">
    <source>
        <dbReference type="ARBA" id="ARBA00022958"/>
    </source>
</evidence>
<proteinExistence type="predicted"/>
<keyword evidence="5" id="KW-0520">NAD</keyword>
<evidence type="ECO:0000259" key="7">
    <source>
        <dbReference type="PROSITE" id="PS51201"/>
    </source>
</evidence>
<dbReference type="PANTHER" id="PTHR43833">
    <property type="entry name" value="POTASSIUM CHANNEL PROTEIN 2-RELATED-RELATED"/>
    <property type="match status" value="1"/>
</dbReference>
<dbReference type="NCBIfam" id="NF007030">
    <property type="entry name" value="PRK09496.1-1"/>
    <property type="match status" value="1"/>
</dbReference>
<dbReference type="InterPro" id="IPR006036">
    <property type="entry name" value="K_uptake_TrkA"/>
</dbReference>
<feature type="domain" description="RCK C-terminal" evidence="8">
    <location>
        <begin position="143"/>
        <end position="227"/>
    </location>
</feature>
<accession>A0ABQ1KIZ7</accession>
<evidence type="ECO:0000256" key="6">
    <source>
        <dbReference type="ARBA" id="ARBA00023065"/>
    </source>
</evidence>
<dbReference type="InterPro" id="IPR036721">
    <property type="entry name" value="RCK_C_sf"/>
</dbReference>
<keyword evidence="4" id="KW-0630">Potassium</keyword>
<dbReference type="PROSITE" id="PS51201">
    <property type="entry name" value="RCK_N"/>
    <property type="match status" value="2"/>
</dbReference>
<dbReference type="PRINTS" id="PR00335">
    <property type="entry name" value="KUPTAKETRKA"/>
</dbReference>
<sequence>MRIIILGAGQVGAALAEKLSSEANDITVIDNEPERLRLLQDRLDLRTLEGEASYPSVLDQAGCADTDMLIAVTSSDEVNMVACQIASTLFNTPRKIARIRSPQYMTHAARLFTDSAVPVDVMISPEQLVTAYMEQLLHYPGATEVLDFADGLVKLVSIRVVAKSPICRRRLSELSRQLPDVRMRVVAIYRQGEAIGISGDTLIEAGDELLFVSAAEQMQRVMSHCCGERPPYRRIIIAGGGNIGKALAQRLEGQYSVKVIERSIARCNQISAELTQTVVINGGASEADLLGAEGIDQTDLFCALTNDDEANIMASILAKRLGARSVMTIINNPAYIELIEGDVIDIAISPQQITIGSLLTYVRRGDMARIYSLRQGTAEALEAVARGGSRRSRMVGRRIAELPQPAGVVLGAVVRDGQVLIAKGDLRIEEGDHLIFIMANKQSLGAVEKMFQDGLALF</sequence>
<dbReference type="Gene3D" id="3.30.70.1450">
    <property type="entry name" value="Regulator of K+ conductance, C-terminal domain"/>
    <property type="match status" value="2"/>
</dbReference>
<dbReference type="InterPro" id="IPR050721">
    <property type="entry name" value="Trk_Ktr_HKT_K-transport"/>
</dbReference>
<keyword evidence="3" id="KW-0633">Potassium transport</keyword>
<dbReference type="SUPFAM" id="SSF51735">
    <property type="entry name" value="NAD(P)-binding Rossmann-fold domains"/>
    <property type="match status" value="2"/>
</dbReference>
<feature type="domain" description="RCK N-terminal" evidence="7">
    <location>
        <begin position="232"/>
        <end position="348"/>
    </location>
</feature>
<dbReference type="PANTHER" id="PTHR43833:SF5">
    <property type="entry name" value="TRK SYSTEM POTASSIUM UPTAKE PROTEIN TRKA"/>
    <property type="match status" value="1"/>
</dbReference>
<dbReference type="NCBIfam" id="NF007039">
    <property type="entry name" value="PRK09496.3-2"/>
    <property type="match status" value="1"/>
</dbReference>
<dbReference type="InterPro" id="IPR003148">
    <property type="entry name" value="RCK_N"/>
</dbReference>
<evidence type="ECO:0000256" key="1">
    <source>
        <dbReference type="ARBA" id="ARBA00017378"/>
    </source>
</evidence>
<gene>
    <name evidence="9" type="primary">trkA</name>
    <name evidence="9" type="ORF">GCM10011352_25060</name>
</gene>
<dbReference type="RefSeq" id="WP_188748824.1">
    <property type="nucleotide sequence ID" value="NZ_BMIJ01000005.1"/>
</dbReference>
<dbReference type="Pfam" id="PF02080">
    <property type="entry name" value="TrkA_C"/>
    <property type="match status" value="2"/>
</dbReference>
<protein>
    <recommendedName>
        <fullName evidence="1">Trk system potassium uptake protein TrkA</fullName>
    </recommendedName>
</protein>
<dbReference type="Pfam" id="PF02254">
    <property type="entry name" value="TrkA_N"/>
    <property type="match status" value="2"/>
</dbReference>
<name>A0ABQ1KIZ7_9GAMM</name>
<evidence type="ECO:0000313" key="9">
    <source>
        <dbReference type="EMBL" id="GGB97940.1"/>
    </source>
</evidence>
<evidence type="ECO:0000256" key="5">
    <source>
        <dbReference type="ARBA" id="ARBA00023027"/>
    </source>
</evidence>
<dbReference type="InterPro" id="IPR036291">
    <property type="entry name" value="NAD(P)-bd_dom_sf"/>
</dbReference>
<dbReference type="SUPFAM" id="SSF116726">
    <property type="entry name" value="TrkA C-terminal domain-like"/>
    <property type="match status" value="2"/>
</dbReference>
<reference evidence="10" key="1">
    <citation type="journal article" date="2019" name="Int. J. Syst. Evol. Microbiol.">
        <title>The Global Catalogue of Microorganisms (GCM) 10K type strain sequencing project: providing services to taxonomists for standard genome sequencing and annotation.</title>
        <authorList>
            <consortium name="The Broad Institute Genomics Platform"/>
            <consortium name="The Broad Institute Genome Sequencing Center for Infectious Disease"/>
            <person name="Wu L."/>
            <person name="Ma J."/>
        </authorList>
    </citation>
    <scope>NUCLEOTIDE SEQUENCE [LARGE SCALE GENOMIC DNA]</scope>
    <source>
        <strain evidence="10">CGMCC 1.15341</strain>
    </source>
</reference>
<evidence type="ECO:0000256" key="2">
    <source>
        <dbReference type="ARBA" id="ARBA00022448"/>
    </source>
</evidence>
<dbReference type="PROSITE" id="PS51202">
    <property type="entry name" value="RCK_C"/>
    <property type="match status" value="2"/>
</dbReference>
<evidence type="ECO:0000259" key="8">
    <source>
        <dbReference type="PROSITE" id="PS51202"/>
    </source>
</evidence>
<dbReference type="InterPro" id="IPR006037">
    <property type="entry name" value="RCK_C"/>
</dbReference>
<keyword evidence="2" id="KW-0813">Transport</keyword>
<keyword evidence="10" id="KW-1185">Reference proteome</keyword>
<keyword evidence="6" id="KW-0406">Ion transport</keyword>
<feature type="domain" description="RCK N-terminal" evidence="7">
    <location>
        <begin position="1"/>
        <end position="123"/>
    </location>
</feature>
<dbReference type="Proteomes" id="UP000629025">
    <property type="component" value="Unassembled WGS sequence"/>
</dbReference>
<comment type="caution">
    <text evidence="9">The sequence shown here is derived from an EMBL/GenBank/DDBJ whole genome shotgun (WGS) entry which is preliminary data.</text>
</comment>
<feature type="domain" description="RCK C-terminal" evidence="8">
    <location>
        <begin position="368"/>
        <end position="453"/>
    </location>
</feature>
<dbReference type="Gene3D" id="3.40.50.720">
    <property type="entry name" value="NAD(P)-binding Rossmann-like Domain"/>
    <property type="match status" value="2"/>
</dbReference>
<dbReference type="EMBL" id="BMIJ01000005">
    <property type="protein sequence ID" value="GGB97940.1"/>
    <property type="molecule type" value="Genomic_DNA"/>
</dbReference>
<organism evidence="9 10">
    <name type="scientific">Marinobacterium zhoushanense</name>
    <dbReference type="NCBI Taxonomy" id="1679163"/>
    <lineage>
        <taxon>Bacteria</taxon>
        <taxon>Pseudomonadati</taxon>
        <taxon>Pseudomonadota</taxon>
        <taxon>Gammaproteobacteria</taxon>
        <taxon>Oceanospirillales</taxon>
        <taxon>Oceanospirillaceae</taxon>
        <taxon>Marinobacterium</taxon>
    </lineage>
</organism>